<evidence type="ECO:0000313" key="1">
    <source>
        <dbReference type="EMBL" id="CAE0818806.1"/>
    </source>
</evidence>
<proteinExistence type="predicted"/>
<protein>
    <submittedName>
        <fullName evidence="1">Uncharacterized protein</fullName>
    </submittedName>
</protein>
<gene>
    <name evidence="1" type="ORF">EGYM00163_LOCUS29974</name>
</gene>
<name>A0A7S4FXZ0_9EUGL</name>
<accession>A0A7S4FXZ0</accession>
<organism evidence="1">
    <name type="scientific">Eutreptiella gymnastica</name>
    <dbReference type="NCBI Taxonomy" id="73025"/>
    <lineage>
        <taxon>Eukaryota</taxon>
        <taxon>Discoba</taxon>
        <taxon>Euglenozoa</taxon>
        <taxon>Euglenida</taxon>
        <taxon>Spirocuta</taxon>
        <taxon>Euglenophyceae</taxon>
        <taxon>Eutreptiales</taxon>
        <taxon>Eutreptiaceae</taxon>
        <taxon>Eutreptiella</taxon>
    </lineage>
</organism>
<reference evidence="1" key="1">
    <citation type="submission" date="2021-01" db="EMBL/GenBank/DDBJ databases">
        <authorList>
            <person name="Corre E."/>
            <person name="Pelletier E."/>
            <person name="Niang G."/>
            <person name="Scheremetjew M."/>
            <person name="Finn R."/>
            <person name="Kale V."/>
            <person name="Holt S."/>
            <person name="Cochrane G."/>
            <person name="Meng A."/>
            <person name="Brown T."/>
            <person name="Cohen L."/>
        </authorList>
    </citation>
    <scope>NUCLEOTIDE SEQUENCE</scope>
    <source>
        <strain evidence="1">CCMP1594</strain>
    </source>
</reference>
<dbReference type="AlphaFoldDB" id="A0A7S4FXZ0"/>
<dbReference type="EMBL" id="HBJA01086050">
    <property type="protein sequence ID" value="CAE0818806.1"/>
    <property type="molecule type" value="Transcribed_RNA"/>
</dbReference>
<sequence length="124" mass="13075">MSGLAQAVVNVPGHTCGCMQTRTQNGRDVGQAWGCAVLVFAAPKGTKTVVVTRGAPGPQGLQSIPRQFYKRATKGGLMIARPYSTSIAAWHPLEQRLCHEQHLSPGPWVLAPTARLDATGGAVC</sequence>